<dbReference type="GO" id="GO:0005524">
    <property type="term" value="F:ATP binding"/>
    <property type="evidence" value="ECO:0007669"/>
    <property type="project" value="InterPro"/>
</dbReference>
<dbReference type="RefSeq" id="WP_092621986.1">
    <property type="nucleotide sequence ID" value="NZ_FNCV01000020.1"/>
</dbReference>
<gene>
    <name evidence="2" type="ORF">SAMN05421742_1206</name>
</gene>
<dbReference type="InterPro" id="IPR010921">
    <property type="entry name" value="Trp_repressor/repl_initiator"/>
</dbReference>
<reference evidence="3" key="1">
    <citation type="submission" date="2016-10" db="EMBL/GenBank/DDBJ databases">
        <authorList>
            <person name="Varghese N."/>
            <person name="Submissions S."/>
        </authorList>
    </citation>
    <scope>NUCLEOTIDE SEQUENCE [LARGE SCALE GENOMIC DNA]</scope>
    <source>
        <strain evidence="3">930I</strain>
    </source>
</reference>
<name>A0A1G8G6E4_9PROT</name>
<dbReference type="CDD" id="cd06571">
    <property type="entry name" value="Bac_DnaA_C"/>
    <property type="match status" value="1"/>
</dbReference>
<accession>A0A1G8G6E4</accession>
<dbReference type="STRING" id="83401.SAMN05421742_1206"/>
<dbReference type="Pfam" id="PF08299">
    <property type="entry name" value="Bac_DnaA_C"/>
    <property type="match status" value="1"/>
</dbReference>
<dbReference type="SMART" id="SM00760">
    <property type="entry name" value="Bac_DnaA_C"/>
    <property type="match status" value="1"/>
</dbReference>
<evidence type="ECO:0000259" key="1">
    <source>
        <dbReference type="SMART" id="SM00760"/>
    </source>
</evidence>
<dbReference type="GO" id="GO:0005886">
    <property type="term" value="C:plasma membrane"/>
    <property type="evidence" value="ECO:0007669"/>
    <property type="project" value="TreeGrafter"/>
</dbReference>
<protein>
    <submittedName>
        <fullName evidence="2">DnaA protein helix-turn-helix</fullName>
    </submittedName>
</protein>
<dbReference type="SUPFAM" id="SSF48295">
    <property type="entry name" value="TrpR-like"/>
    <property type="match status" value="1"/>
</dbReference>
<dbReference type="GO" id="GO:0006270">
    <property type="term" value="P:DNA replication initiation"/>
    <property type="evidence" value="ECO:0007669"/>
    <property type="project" value="InterPro"/>
</dbReference>
<dbReference type="Proteomes" id="UP000217076">
    <property type="component" value="Unassembled WGS sequence"/>
</dbReference>
<dbReference type="EMBL" id="FNCV01000020">
    <property type="protein sequence ID" value="SDH89974.1"/>
    <property type="molecule type" value="Genomic_DNA"/>
</dbReference>
<dbReference type="GO" id="GO:0003688">
    <property type="term" value="F:DNA replication origin binding"/>
    <property type="evidence" value="ECO:0007669"/>
    <property type="project" value="TreeGrafter"/>
</dbReference>
<dbReference type="AlphaFoldDB" id="A0A1G8G6E4"/>
<proteinExistence type="predicted"/>
<sequence length="130" mass="14397">MTRRDPTIRRIIAAVSADTGVSAGDIISDRRTAALVRVRDLAVLLAREMTPASLSAIGREIGDRDHTTVIAALGRAQERLSSDPEWAARYERLRGRLAVPLHPDRLIIAGAVSGPFRRRQSFFSHRRLFG</sequence>
<dbReference type="Gene3D" id="1.10.1750.10">
    <property type="match status" value="1"/>
</dbReference>
<keyword evidence="3" id="KW-1185">Reference proteome</keyword>
<evidence type="ECO:0000313" key="3">
    <source>
        <dbReference type="Proteomes" id="UP000217076"/>
    </source>
</evidence>
<dbReference type="GO" id="GO:0006275">
    <property type="term" value="P:regulation of DNA replication"/>
    <property type="evidence" value="ECO:0007669"/>
    <property type="project" value="InterPro"/>
</dbReference>
<feature type="domain" description="Chromosomal replication initiator DnaA C-terminal" evidence="1">
    <location>
        <begin position="7"/>
        <end position="76"/>
    </location>
</feature>
<organism evidence="2 3">
    <name type="scientific">Roseospirillum parvum</name>
    <dbReference type="NCBI Taxonomy" id="83401"/>
    <lineage>
        <taxon>Bacteria</taxon>
        <taxon>Pseudomonadati</taxon>
        <taxon>Pseudomonadota</taxon>
        <taxon>Alphaproteobacteria</taxon>
        <taxon>Rhodospirillales</taxon>
        <taxon>Rhodospirillaceae</taxon>
        <taxon>Roseospirillum</taxon>
    </lineage>
</organism>
<dbReference type="PANTHER" id="PTHR30050:SF2">
    <property type="entry name" value="CHROMOSOMAL REPLICATION INITIATOR PROTEIN DNAA"/>
    <property type="match status" value="1"/>
</dbReference>
<dbReference type="InterPro" id="IPR013159">
    <property type="entry name" value="DnaA_C"/>
</dbReference>
<dbReference type="OrthoDB" id="7776290at2"/>
<evidence type="ECO:0000313" key="2">
    <source>
        <dbReference type="EMBL" id="SDH89974.1"/>
    </source>
</evidence>
<dbReference type="PANTHER" id="PTHR30050">
    <property type="entry name" value="CHROMOSOMAL REPLICATION INITIATOR PROTEIN DNAA"/>
    <property type="match status" value="1"/>
</dbReference>